<dbReference type="Gene3D" id="3.30.530.20">
    <property type="match status" value="1"/>
</dbReference>
<dbReference type="SUPFAM" id="SSF55961">
    <property type="entry name" value="Bet v1-like"/>
    <property type="match status" value="1"/>
</dbReference>
<reference evidence="4" key="2">
    <citation type="submission" date="2023-06" db="EMBL/GenBank/DDBJ databases">
        <authorList>
            <person name="Swenson N.G."/>
            <person name="Wegrzyn J.L."/>
            <person name="Mcevoy S.L."/>
        </authorList>
    </citation>
    <scope>NUCLEOTIDE SEQUENCE</scope>
    <source>
        <strain evidence="4">NS2018</strain>
        <tissue evidence="4">Leaf</tissue>
    </source>
</reference>
<sequence>MKIQGKITEETVVVGVGAEEMWKVYSGLELGRLVSELLPHDIGTVQPIQGHGGVGTIVKLTFPPGTPGVGYLKEIFSKIDDEKRVKETETIEGGFKAMGFDLYRIRLEILENSADDQSTIIRSTIEYELDENLANFLPFVTIKPLQTMAETIGKYLCEKKKTTA</sequence>
<dbReference type="PANTHER" id="PTHR31213">
    <property type="entry name" value="OS08G0374000 PROTEIN-RELATED"/>
    <property type="match status" value="1"/>
</dbReference>
<accession>A0AA39T965</accession>
<proteinExistence type="inferred from homology"/>
<evidence type="ECO:0000259" key="3">
    <source>
        <dbReference type="Pfam" id="PF00407"/>
    </source>
</evidence>
<dbReference type="GO" id="GO:0005737">
    <property type="term" value="C:cytoplasm"/>
    <property type="evidence" value="ECO:0007669"/>
    <property type="project" value="TreeGrafter"/>
</dbReference>
<dbReference type="InterPro" id="IPR000916">
    <property type="entry name" value="Bet_v_I/MLP"/>
</dbReference>
<dbReference type="GO" id="GO:0005634">
    <property type="term" value="C:nucleus"/>
    <property type="evidence" value="ECO:0007669"/>
    <property type="project" value="TreeGrafter"/>
</dbReference>
<feature type="domain" description="Bet v I/Major latex protein" evidence="3">
    <location>
        <begin position="6"/>
        <end position="156"/>
    </location>
</feature>
<dbReference type="GO" id="GO:0038023">
    <property type="term" value="F:signaling receptor activity"/>
    <property type="evidence" value="ECO:0007669"/>
    <property type="project" value="TreeGrafter"/>
</dbReference>
<evidence type="ECO:0000313" key="5">
    <source>
        <dbReference type="Proteomes" id="UP001168877"/>
    </source>
</evidence>
<dbReference type="InterPro" id="IPR050279">
    <property type="entry name" value="Plant_def-hormone_signal"/>
</dbReference>
<evidence type="ECO:0000256" key="1">
    <source>
        <dbReference type="ARBA" id="ARBA00009744"/>
    </source>
</evidence>
<reference evidence="4" key="1">
    <citation type="journal article" date="2022" name="Plant J.">
        <title>Strategies of tolerance reflected in two North American maple genomes.</title>
        <authorList>
            <person name="McEvoy S.L."/>
            <person name="Sezen U.U."/>
            <person name="Trouern-Trend A."/>
            <person name="McMahon S.M."/>
            <person name="Schaberg P.G."/>
            <person name="Yang J."/>
            <person name="Wegrzyn J.L."/>
            <person name="Swenson N.G."/>
        </authorList>
    </citation>
    <scope>NUCLEOTIDE SEQUENCE</scope>
    <source>
        <strain evidence="4">NS2018</strain>
    </source>
</reference>
<dbReference type="Proteomes" id="UP001168877">
    <property type="component" value="Unassembled WGS sequence"/>
</dbReference>
<comment type="caution">
    <text evidence="4">The sequence shown here is derived from an EMBL/GenBank/DDBJ whole genome shotgun (WGS) entry which is preliminary data.</text>
</comment>
<dbReference type="PANTHER" id="PTHR31213:SF19">
    <property type="entry name" value="BET V I_MAJOR LATEX PROTEIN DOMAIN-CONTAINING PROTEIN"/>
    <property type="match status" value="1"/>
</dbReference>
<dbReference type="GO" id="GO:0004864">
    <property type="term" value="F:protein phosphatase inhibitor activity"/>
    <property type="evidence" value="ECO:0007669"/>
    <property type="project" value="TreeGrafter"/>
</dbReference>
<dbReference type="AlphaFoldDB" id="A0AA39T965"/>
<dbReference type="GO" id="GO:0009820">
    <property type="term" value="P:alkaloid metabolic process"/>
    <property type="evidence" value="ECO:0007669"/>
    <property type="project" value="UniProtKB-KW"/>
</dbReference>
<name>A0AA39T965_ACESA</name>
<dbReference type="GO" id="GO:0010427">
    <property type="term" value="F:abscisic acid binding"/>
    <property type="evidence" value="ECO:0007669"/>
    <property type="project" value="TreeGrafter"/>
</dbReference>
<organism evidence="4 5">
    <name type="scientific">Acer saccharum</name>
    <name type="common">Sugar maple</name>
    <dbReference type="NCBI Taxonomy" id="4024"/>
    <lineage>
        <taxon>Eukaryota</taxon>
        <taxon>Viridiplantae</taxon>
        <taxon>Streptophyta</taxon>
        <taxon>Embryophyta</taxon>
        <taxon>Tracheophyta</taxon>
        <taxon>Spermatophyta</taxon>
        <taxon>Magnoliopsida</taxon>
        <taxon>eudicotyledons</taxon>
        <taxon>Gunneridae</taxon>
        <taxon>Pentapetalae</taxon>
        <taxon>rosids</taxon>
        <taxon>malvids</taxon>
        <taxon>Sapindales</taxon>
        <taxon>Sapindaceae</taxon>
        <taxon>Hippocastanoideae</taxon>
        <taxon>Acereae</taxon>
        <taxon>Acer</taxon>
    </lineage>
</organism>
<dbReference type="EMBL" id="JAUESC010000003">
    <property type="protein sequence ID" value="KAK0602855.1"/>
    <property type="molecule type" value="Genomic_DNA"/>
</dbReference>
<dbReference type="InterPro" id="IPR023393">
    <property type="entry name" value="START-like_dom_sf"/>
</dbReference>
<dbReference type="GO" id="GO:0009738">
    <property type="term" value="P:abscisic acid-activated signaling pathway"/>
    <property type="evidence" value="ECO:0007669"/>
    <property type="project" value="TreeGrafter"/>
</dbReference>
<evidence type="ECO:0000313" key="4">
    <source>
        <dbReference type="EMBL" id="KAK0602855.1"/>
    </source>
</evidence>
<keyword evidence="2" id="KW-0017">Alkaloid metabolism</keyword>
<evidence type="ECO:0000256" key="2">
    <source>
        <dbReference type="ARBA" id="ARBA00022589"/>
    </source>
</evidence>
<comment type="similarity">
    <text evidence="1">Belongs to the BetVI family.</text>
</comment>
<dbReference type="GO" id="GO:0006952">
    <property type="term" value="P:defense response"/>
    <property type="evidence" value="ECO:0007669"/>
    <property type="project" value="InterPro"/>
</dbReference>
<protein>
    <recommendedName>
        <fullName evidence="3">Bet v I/Major latex protein domain-containing protein</fullName>
    </recommendedName>
</protein>
<dbReference type="Pfam" id="PF00407">
    <property type="entry name" value="Bet_v_1"/>
    <property type="match status" value="1"/>
</dbReference>
<gene>
    <name evidence="4" type="ORF">LWI29_037575</name>
</gene>
<keyword evidence="5" id="KW-1185">Reference proteome</keyword>